<dbReference type="AlphaFoldDB" id="A0A356LIE0"/>
<dbReference type="Proteomes" id="UP000264036">
    <property type="component" value="Unassembled WGS sequence"/>
</dbReference>
<dbReference type="GO" id="GO:0005886">
    <property type="term" value="C:plasma membrane"/>
    <property type="evidence" value="ECO:0007669"/>
    <property type="project" value="TreeGrafter"/>
</dbReference>
<dbReference type="InterPro" id="IPR032823">
    <property type="entry name" value="BCA_ABC_TP_C"/>
</dbReference>
<sequence length="271" mass="28918">MTSALTSPPAGSQAPVLSLTGVTVRISGLVALNDLSFEVHPGHIVSLIGPNGAGKTTAFNVISGYMRPTSGTVSLFGENIVGRSPEEIAQRGLVRSFQRTSVFNQCTVFDNLLTALHMQGKSGLVGAILRLPGFRREEAALRAAAEELLAFLGLEYRANDLASTLSYGEQRLLGVGIALSAKPRLLLLDEPAAGLNPSETDVFKAMIRKIGERGITVLLVEHDMHMVMSISDYIVVLNQGQRIADGPPPVIQKHPEVIRAYLGSGLKRAQA</sequence>
<dbReference type="Gene3D" id="3.40.50.300">
    <property type="entry name" value="P-loop containing nucleotide triphosphate hydrolases"/>
    <property type="match status" value="1"/>
</dbReference>
<dbReference type="InterPro" id="IPR003593">
    <property type="entry name" value="AAA+_ATPase"/>
</dbReference>
<dbReference type="PROSITE" id="PS50893">
    <property type="entry name" value="ABC_TRANSPORTER_2"/>
    <property type="match status" value="1"/>
</dbReference>
<feature type="domain" description="ABC transporter" evidence="5">
    <location>
        <begin position="17"/>
        <end position="264"/>
    </location>
</feature>
<dbReference type="GO" id="GO:0016887">
    <property type="term" value="F:ATP hydrolysis activity"/>
    <property type="evidence" value="ECO:0007669"/>
    <property type="project" value="InterPro"/>
</dbReference>
<keyword evidence="1" id="KW-0813">Transport</keyword>
<evidence type="ECO:0000256" key="3">
    <source>
        <dbReference type="ARBA" id="ARBA00022741"/>
    </source>
</evidence>
<dbReference type="CDD" id="cd03219">
    <property type="entry name" value="ABC_Mj1267_LivG_branched"/>
    <property type="match status" value="1"/>
</dbReference>
<keyword evidence="3" id="KW-0547">Nucleotide-binding</keyword>
<evidence type="ECO:0000256" key="1">
    <source>
        <dbReference type="ARBA" id="ARBA00022448"/>
    </source>
</evidence>
<dbReference type="InterPro" id="IPR003439">
    <property type="entry name" value="ABC_transporter-like_ATP-bd"/>
</dbReference>
<accession>A0A356LIE0</accession>
<keyword evidence="4 6" id="KW-0067">ATP-binding</keyword>
<dbReference type="PANTHER" id="PTHR45772">
    <property type="entry name" value="CONSERVED COMPONENT OF ABC TRANSPORTER FOR NATURAL AMINO ACIDS-RELATED"/>
    <property type="match status" value="1"/>
</dbReference>
<dbReference type="InterPro" id="IPR051120">
    <property type="entry name" value="ABC_AA/LPS_Transport"/>
</dbReference>
<dbReference type="Pfam" id="PF12399">
    <property type="entry name" value="BCA_ABC_TP_C"/>
    <property type="match status" value="1"/>
</dbReference>
<proteinExistence type="predicted"/>
<reference evidence="6 7" key="1">
    <citation type="journal article" date="2018" name="Nat. Biotechnol.">
        <title>A standardized bacterial taxonomy based on genome phylogeny substantially revises the tree of life.</title>
        <authorList>
            <person name="Parks D.H."/>
            <person name="Chuvochina M."/>
            <person name="Waite D.W."/>
            <person name="Rinke C."/>
            <person name="Skarshewski A."/>
            <person name="Chaumeil P.A."/>
            <person name="Hugenholtz P."/>
        </authorList>
    </citation>
    <scope>NUCLEOTIDE SEQUENCE [LARGE SCALE GENOMIC DNA]</scope>
    <source>
        <strain evidence="6">UBA10707</strain>
    </source>
</reference>
<evidence type="ECO:0000259" key="5">
    <source>
        <dbReference type="PROSITE" id="PS50893"/>
    </source>
</evidence>
<evidence type="ECO:0000313" key="6">
    <source>
        <dbReference type="EMBL" id="HBP30756.1"/>
    </source>
</evidence>
<evidence type="ECO:0000256" key="4">
    <source>
        <dbReference type="ARBA" id="ARBA00022840"/>
    </source>
</evidence>
<gene>
    <name evidence="6" type="ORF">DD666_15215</name>
</gene>
<dbReference type="Pfam" id="PF00005">
    <property type="entry name" value="ABC_tran"/>
    <property type="match status" value="1"/>
</dbReference>
<keyword evidence="2" id="KW-1003">Cell membrane</keyword>
<dbReference type="SMART" id="SM00382">
    <property type="entry name" value="AAA"/>
    <property type="match status" value="1"/>
</dbReference>
<name>A0A356LIE0_9BURK</name>
<dbReference type="PROSITE" id="PS00211">
    <property type="entry name" value="ABC_TRANSPORTER_1"/>
    <property type="match status" value="1"/>
</dbReference>
<dbReference type="EMBL" id="DOEK01000030">
    <property type="protein sequence ID" value="HBP30756.1"/>
    <property type="molecule type" value="Genomic_DNA"/>
</dbReference>
<organism evidence="6 7">
    <name type="scientific">Advenella kashmirensis</name>
    <dbReference type="NCBI Taxonomy" id="310575"/>
    <lineage>
        <taxon>Bacteria</taxon>
        <taxon>Pseudomonadati</taxon>
        <taxon>Pseudomonadota</taxon>
        <taxon>Betaproteobacteria</taxon>
        <taxon>Burkholderiales</taxon>
        <taxon>Alcaligenaceae</taxon>
    </lineage>
</organism>
<comment type="caution">
    <text evidence="6">The sequence shown here is derived from an EMBL/GenBank/DDBJ whole genome shotgun (WGS) entry which is preliminary data.</text>
</comment>
<dbReference type="SUPFAM" id="SSF52540">
    <property type="entry name" value="P-loop containing nucleoside triphosphate hydrolases"/>
    <property type="match status" value="1"/>
</dbReference>
<dbReference type="FunFam" id="3.40.50.300:FF:000421">
    <property type="entry name" value="Branched-chain amino acid ABC transporter ATP-binding protein"/>
    <property type="match status" value="1"/>
</dbReference>
<dbReference type="InterPro" id="IPR027417">
    <property type="entry name" value="P-loop_NTPase"/>
</dbReference>
<protein>
    <submittedName>
        <fullName evidence="6">ABC transporter ATP-binding protein</fullName>
    </submittedName>
</protein>
<keyword evidence="2" id="KW-0472">Membrane</keyword>
<dbReference type="GO" id="GO:0005524">
    <property type="term" value="F:ATP binding"/>
    <property type="evidence" value="ECO:0007669"/>
    <property type="project" value="UniProtKB-KW"/>
</dbReference>
<dbReference type="PANTHER" id="PTHR45772:SF4">
    <property type="entry name" value="ABC TRANSPORTER ATP-BINDING PROTEIN"/>
    <property type="match status" value="1"/>
</dbReference>
<dbReference type="InterPro" id="IPR017871">
    <property type="entry name" value="ABC_transporter-like_CS"/>
</dbReference>
<evidence type="ECO:0000256" key="2">
    <source>
        <dbReference type="ARBA" id="ARBA00022475"/>
    </source>
</evidence>
<evidence type="ECO:0000313" key="7">
    <source>
        <dbReference type="Proteomes" id="UP000264036"/>
    </source>
</evidence>